<keyword evidence="1" id="KW-0812">Transmembrane</keyword>
<evidence type="ECO:0008006" key="4">
    <source>
        <dbReference type="Google" id="ProtNLM"/>
    </source>
</evidence>
<feature type="transmembrane region" description="Helical" evidence="1">
    <location>
        <begin position="12"/>
        <end position="32"/>
    </location>
</feature>
<name>A0ABT2MUH1_9CYAN</name>
<gene>
    <name evidence="2" type="ORF">NG799_14940</name>
</gene>
<evidence type="ECO:0000256" key="1">
    <source>
        <dbReference type="SAM" id="Phobius"/>
    </source>
</evidence>
<accession>A0ABT2MUH1</accession>
<evidence type="ECO:0000313" key="3">
    <source>
        <dbReference type="Proteomes" id="UP001525890"/>
    </source>
</evidence>
<reference evidence="2 3" key="1">
    <citation type="journal article" date="2022" name="Front. Microbiol.">
        <title>High genomic differentiation and limited gene flow indicate recent cryptic speciation within the genus Laspinema (cyanobacteria).</title>
        <authorList>
            <person name="Stanojkovic A."/>
            <person name="Skoupy S."/>
            <person name="Skaloud P."/>
            <person name="Dvorak P."/>
        </authorList>
    </citation>
    <scope>NUCLEOTIDE SEQUENCE [LARGE SCALE GENOMIC DNA]</scope>
    <source>
        <strain evidence="2 3">D2a</strain>
    </source>
</reference>
<keyword evidence="1" id="KW-0472">Membrane</keyword>
<proteinExistence type="predicted"/>
<keyword evidence="1" id="KW-1133">Transmembrane helix</keyword>
<keyword evidence="3" id="KW-1185">Reference proteome</keyword>
<dbReference type="Proteomes" id="UP001525890">
    <property type="component" value="Unassembled WGS sequence"/>
</dbReference>
<evidence type="ECO:0000313" key="2">
    <source>
        <dbReference type="EMBL" id="MCT7967635.1"/>
    </source>
</evidence>
<protein>
    <recommendedName>
        <fullName evidence="4">Tetratricopeptide repeat protein</fullName>
    </recommendedName>
</protein>
<sequence length="261" mass="29569">MESKVQTVTSRGWGEWGTVAIAIVALAGAIIMQQTGLGNPRLAQTDPRQAQQQEALQVQMLRRSPTLGFDNMMANYAFLKWVQYFGDEEIRDQIGYALNKEYFDVITRLDPRFAEMYPFISTAVSFAQGEPELGIQYMERGLAVLSPEINPKAFLVWRFKGLDQLLLLGDIPGSIESHERAAQWAIGTEYEDYADLYQGAADFLRTEPDSTGVRLWSWNEVYQNSINESVKQRAEQEILKLGASKEITEDGQVIFRLPDTE</sequence>
<dbReference type="RefSeq" id="WP_368007205.1">
    <property type="nucleotide sequence ID" value="NZ_JAMXFF010000021.1"/>
</dbReference>
<comment type="caution">
    <text evidence="2">The sequence shown here is derived from an EMBL/GenBank/DDBJ whole genome shotgun (WGS) entry which is preliminary data.</text>
</comment>
<organism evidence="2 3">
    <name type="scientific">Laspinema palackyanum D2a</name>
    <dbReference type="NCBI Taxonomy" id="2953684"/>
    <lineage>
        <taxon>Bacteria</taxon>
        <taxon>Bacillati</taxon>
        <taxon>Cyanobacteriota</taxon>
        <taxon>Cyanophyceae</taxon>
        <taxon>Oscillatoriophycideae</taxon>
        <taxon>Oscillatoriales</taxon>
        <taxon>Laspinemataceae</taxon>
        <taxon>Laspinema</taxon>
        <taxon>Laspinema palackyanum</taxon>
    </lineage>
</organism>
<dbReference type="EMBL" id="JAMXFF010000021">
    <property type="protein sequence ID" value="MCT7967635.1"/>
    <property type="molecule type" value="Genomic_DNA"/>
</dbReference>